<dbReference type="Proteomes" id="UP001311799">
    <property type="component" value="Unassembled WGS sequence"/>
</dbReference>
<feature type="coiled-coil region" evidence="1">
    <location>
        <begin position="397"/>
        <end position="431"/>
    </location>
</feature>
<dbReference type="Pfam" id="PF03357">
    <property type="entry name" value="Snf7"/>
    <property type="match status" value="1"/>
</dbReference>
<dbReference type="EMBL" id="JAWDEY010000008">
    <property type="protein sequence ID" value="KAK6590147.1"/>
    <property type="molecule type" value="Genomic_DNA"/>
</dbReference>
<reference evidence="2 3" key="1">
    <citation type="submission" date="2023-10" db="EMBL/GenBank/DDBJ databases">
        <title>Comparative genomics analysis reveals potential genetic determinants of host preference in Cryptosporidium xiaoi.</title>
        <authorList>
            <person name="Xiao L."/>
            <person name="Li J."/>
        </authorList>
    </citation>
    <scope>NUCLEOTIDE SEQUENCE [LARGE SCALE GENOMIC DNA]</scope>
    <source>
        <strain evidence="2 3">52996</strain>
    </source>
</reference>
<protein>
    <submittedName>
        <fullName evidence="2">Vps60p Vps20p like involved in vacuolar sorting</fullName>
    </submittedName>
</protein>
<keyword evidence="3" id="KW-1185">Reference proteome</keyword>
<evidence type="ECO:0000256" key="1">
    <source>
        <dbReference type="SAM" id="Coils"/>
    </source>
</evidence>
<accession>A0AAV9XZW9</accession>
<evidence type="ECO:0000313" key="3">
    <source>
        <dbReference type="Proteomes" id="UP001311799"/>
    </source>
</evidence>
<sequence length="463" mass="53927">MGKETEFTYSTVKDIGEWQKLCSYKPSNHEDYKLDWWMSFIEGLCNNNSSITIDIFNLKNSAQNEFSQWPIEILCLPNVFKGLINKQQITNVRNVCSYIENIWEISLEVEGDKRRMKNSRIAFGWFHFLFGSLDSKITNYFSKELNNELLDSDTFICLGLVKKIVLKVISDIEQELLGRINKSQCNYELIIIKEHFNAYIAENFLHIKEITMNILSDVIIWYFSLFSPDGWRIRPFVVVNVNSRINVYKFMRENLNSRNSKEIEIMDRDIAEVIIRVTEMELQKSILSLEEKYVFHDLKCKEYALNDQKQLAINHLKQRRQIESALAEINEQLLLINHSKVEIDTSNAKMSLLAALESSSNISKKIFNESEIMKKLENISQTREEIEFTRNSINSLLQSCTNSKAQEERVSNELEKELDDLLTRMKVNNTEGTKSGVCKDDEVIRTAKMETTEPSANLLKTIP</sequence>
<comment type="caution">
    <text evidence="2">The sequence shown here is derived from an EMBL/GenBank/DDBJ whole genome shotgun (WGS) entry which is preliminary data.</text>
</comment>
<dbReference type="AlphaFoldDB" id="A0AAV9XZW9"/>
<dbReference type="GO" id="GO:0007034">
    <property type="term" value="P:vacuolar transport"/>
    <property type="evidence" value="ECO:0007669"/>
    <property type="project" value="InterPro"/>
</dbReference>
<proteinExistence type="predicted"/>
<dbReference type="InterPro" id="IPR005024">
    <property type="entry name" value="Snf7_fam"/>
</dbReference>
<gene>
    <name evidence="2" type="ORF">RS030_172679</name>
</gene>
<keyword evidence="1" id="KW-0175">Coiled coil</keyword>
<name>A0AAV9XZW9_9CRYT</name>
<organism evidence="2 3">
    <name type="scientific">Cryptosporidium xiaoi</name>
    <dbReference type="NCBI Taxonomy" id="659607"/>
    <lineage>
        <taxon>Eukaryota</taxon>
        <taxon>Sar</taxon>
        <taxon>Alveolata</taxon>
        <taxon>Apicomplexa</taxon>
        <taxon>Conoidasida</taxon>
        <taxon>Coccidia</taxon>
        <taxon>Eucoccidiorida</taxon>
        <taxon>Eimeriorina</taxon>
        <taxon>Cryptosporidiidae</taxon>
        <taxon>Cryptosporidium</taxon>
    </lineage>
</organism>
<evidence type="ECO:0000313" key="2">
    <source>
        <dbReference type="EMBL" id="KAK6590147.1"/>
    </source>
</evidence>